<evidence type="ECO:0000313" key="3">
    <source>
        <dbReference type="Proteomes" id="UP001607302"/>
    </source>
</evidence>
<keyword evidence="1" id="KW-1133">Transmembrane helix</keyword>
<sequence length="146" mass="16292">MACLKIILRNLIDIFCSTSVRSSTLQNSSKDIIPSPFSSASTIVRSAMLFNLLGLFFLIGLKCANTCINCKKLTLSLPLSSKKAFTILSPRGFIASSGILRKSSRLNVPQSPRSRLFEVQFKILTTERLKVCMESPTYQNKRINKK</sequence>
<name>A0ABD1ZX56_VESSQ</name>
<reference evidence="2 3" key="1">
    <citation type="journal article" date="2024" name="Ann. Entomol. Soc. Am.">
        <title>Genomic analyses of the southern and eastern yellowjacket wasps (Hymenoptera: Vespidae) reveal evolutionary signatures of social life.</title>
        <authorList>
            <person name="Catto M.A."/>
            <person name="Caine P.B."/>
            <person name="Orr S.E."/>
            <person name="Hunt B.G."/>
            <person name="Goodisman M.A.D."/>
        </authorList>
    </citation>
    <scope>NUCLEOTIDE SEQUENCE [LARGE SCALE GENOMIC DNA]</scope>
    <source>
        <strain evidence="2">233</strain>
        <tissue evidence="2">Head and thorax</tissue>
    </source>
</reference>
<proteinExistence type="predicted"/>
<keyword evidence="1" id="KW-0812">Transmembrane</keyword>
<keyword evidence="3" id="KW-1185">Reference proteome</keyword>
<comment type="caution">
    <text evidence="2">The sequence shown here is derived from an EMBL/GenBank/DDBJ whole genome shotgun (WGS) entry which is preliminary data.</text>
</comment>
<keyword evidence="1" id="KW-0472">Membrane</keyword>
<dbReference type="Proteomes" id="UP001607302">
    <property type="component" value="Unassembled WGS sequence"/>
</dbReference>
<protein>
    <submittedName>
        <fullName evidence="2">Uncharacterized protein</fullName>
    </submittedName>
</protein>
<evidence type="ECO:0000313" key="2">
    <source>
        <dbReference type="EMBL" id="KAL2712959.1"/>
    </source>
</evidence>
<gene>
    <name evidence="2" type="ORF">V1478_017550</name>
</gene>
<feature type="transmembrane region" description="Helical" evidence="1">
    <location>
        <begin position="43"/>
        <end position="61"/>
    </location>
</feature>
<accession>A0ABD1ZX56</accession>
<dbReference type="EMBL" id="JAUDFV010000164">
    <property type="protein sequence ID" value="KAL2712959.1"/>
    <property type="molecule type" value="Genomic_DNA"/>
</dbReference>
<organism evidence="2 3">
    <name type="scientific">Vespula squamosa</name>
    <name type="common">Southern yellow jacket</name>
    <name type="synonym">Wasp</name>
    <dbReference type="NCBI Taxonomy" id="30214"/>
    <lineage>
        <taxon>Eukaryota</taxon>
        <taxon>Metazoa</taxon>
        <taxon>Ecdysozoa</taxon>
        <taxon>Arthropoda</taxon>
        <taxon>Hexapoda</taxon>
        <taxon>Insecta</taxon>
        <taxon>Pterygota</taxon>
        <taxon>Neoptera</taxon>
        <taxon>Endopterygota</taxon>
        <taxon>Hymenoptera</taxon>
        <taxon>Apocrita</taxon>
        <taxon>Aculeata</taxon>
        <taxon>Vespoidea</taxon>
        <taxon>Vespidae</taxon>
        <taxon>Vespinae</taxon>
        <taxon>Vespula</taxon>
    </lineage>
</organism>
<evidence type="ECO:0000256" key="1">
    <source>
        <dbReference type="SAM" id="Phobius"/>
    </source>
</evidence>
<dbReference type="AlphaFoldDB" id="A0ABD1ZX56"/>